<gene>
    <name evidence="1" type="ORF">ABT39_MTgene931</name>
</gene>
<dbReference type="AlphaFoldDB" id="A0A101M4Y4"/>
<accession>A0A101M4Y4</accession>
<reference evidence="1" key="1">
    <citation type="journal article" date="2015" name="Genome Biol. Evol.">
        <title>Organellar Genomes of White Spruce (Picea glauca): Assembly and Annotation.</title>
        <authorList>
            <person name="Jackman S.D."/>
            <person name="Warren R.L."/>
            <person name="Gibb E.A."/>
            <person name="Vandervalk B.P."/>
            <person name="Mohamadi H."/>
            <person name="Chu J."/>
            <person name="Raymond A."/>
            <person name="Pleasance S."/>
            <person name="Coope R."/>
            <person name="Wildung M.R."/>
            <person name="Ritland C.E."/>
            <person name="Bousquet J."/>
            <person name="Jones S.J."/>
            <person name="Bohlmann J."/>
            <person name="Birol I."/>
        </authorList>
    </citation>
    <scope>NUCLEOTIDE SEQUENCE [LARGE SCALE GENOMIC DNA]</scope>
    <source>
        <tissue evidence="1">Flushing bud</tissue>
    </source>
</reference>
<evidence type="ECO:0000313" key="1">
    <source>
        <dbReference type="EMBL" id="KUM51085.1"/>
    </source>
</evidence>
<protein>
    <submittedName>
        <fullName evidence="1">Uncharacterized protein</fullName>
    </submittedName>
</protein>
<organism evidence="1">
    <name type="scientific">Picea glauca</name>
    <name type="common">White spruce</name>
    <name type="synonym">Pinus glauca</name>
    <dbReference type="NCBI Taxonomy" id="3330"/>
    <lineage>
        <taxon>Eukaryota</taxon>
        <taxon>Viridiplantae</taxon>
        <taxon>Streptophyta</taxon>
        <taxon>Embryophyta</taxon>
        <taxon>Tracheophyta</taxon>
        <taxon>Spermatophyta</taxon>
        <taxon>Pinopsida</taxon>
        <taxon>Pinidae</taxon>
        <taxon>Conifers I</taxon>
        <taxon>Pinales</taxon>
        <taxon>Pinaceae</taxon>
        <taxon>Picea</taxon>
    </lineage>
</organism>
<keyword evidence="1" id="KW-0496">Mitochondrion</keyword>
<comment type="caution">
    <text evidence="1">The sequence shown here is derived from an EMBL/GenBank/DDBJ whole genome shotgun (WGS) entry which is preliminary data.</text>
</comment>
<proteinExistence type="predicted"/>
<dbReference type="EMBL" id="LKAM01000001">
    <property type="protein sequence ID" value="KUM51085.1"/>
    <property type="molecule type" value="Genomic_DNA"/>
</dbReference>
<geneLocation type="mitochondrion" evidence="1"/>
<sequence length="60" mass="6867">MRVRTHPTQGYYLPELEGKYLPSVRGRVRGPRCCVEGILNIPGTEPYDARVSRTVPLRRV</sequence>
<name>A0A101M4Y4_PICGL</name>